<evidence type="ECO:0000256" key="15">
    <source>
        <dbReference type="PIRSR" id="PIRSR000239-1"/>
    </source>
</evidence>
<evidence type="ECO:0000256" key="12">
    <source>
        <dbReference type="ARBA" id="ARBA00032077"/>
    </source>
</evidence>
<dbReference type="InterPro" id="IPR013766">
    <property type="entry name" value="Thioredoxin_domain"/>
</dbReference>
<dbReference type="PROSITE" id="PS51352">
    <property type="entry name" value="THIOREDOXIN_2"/>
    <property type="match status" value="1"/>
</dbReference>
<evidence type="ECO:0000256" key="9">
    <source>
        <dbReference type="ARBA" id="ARBA00023002"/>
    </source>
</evidence>
<evidence type="ECO:0000256" key="3">
    <source>
        <dbReference type="ARBA" id="ARBA00011654"/>
    </source>
</evidence>
<gene>
    <name evidence="17" type="primary">ahpC</name>
    <name evidence="17" type="ORF">L248_1121</name>
</gene>
<dbReference type="GO" id="GO:0045454">
    <property type="term" value="P:cell redox homeostasis"/>
    <property type="evidence" value="ECO:0007669"/>
    <property type="project" value="TreeGrafter"/>
</dbReference>
<dbReference type="EMBL" id="KI271583">
    <property type="protein sequence ID" value="ERL66029.1"/>
    <property type="molecule type" value="Genomic_DNA"/>
</dbReference>
<dbReference type="GO" id="GO:0006979">
    <property type="term" value="P:response to oxidative stress"/>
    <property type="evidence" value="ECO:0007669"/>
    <property type="project" value="TreeGrafter"/>
</dbReference>
<name>U4TP75_9LACO</name>
<dbReference type="EC" id="1.11.1.26" evidence="4"/>
<evidence type="ECO:0000313" key="17">
    <source>
        <dbReference type="EMBL" id="ERL66029.1"/>
    </source>
</evidence>
<dbReference type="GO" id="GO:0005829">
    <property type="term" value="C:cytosol"/>
    <property type="evidence" value="ECO:0007669"/>
    <property type="project" value="TreeGrafter"/>
</dbReference>
<dbReference type="InterPro" id="IPR024706">
    <property type="entry name" value="Peroxiredoxin_AhpC-typ"/>
</dbReference>
<dbReference type="GO" id="GO:0042744">
    <property type="term" value="P:hydrogen peroxide catabolic process"/>
    <property type="evidence" value="ECO:0007669"/>
    <property type="project" value="TreeGrafter"/>
</dbReference>
<dbReference type="PANTHER" id="PTHR10681">
    <property type="entry name" value="THIOREDOXIN PEROXIDASE"/>
    <property type="match status" value="1"/>
</dbReference>
<dbReference type="InterPro" id="IPR019479">
    <property type="entry name" value="Peroxiredoxin_C"/>
</dbReference>
<dbReference type="PANTHER" id="PTHR10681:SF121">
    <property type="entry name" value="ALKYL HYDROPEROXIDE REDUCTASE C"/>
    <property type="match status" value="1"/>
</dbReference>
<evidence type="ECO:0000256" key="1">
    <source>
        <dbReference type="ARBA" id="ARBA00004496"/>
    </source>
</evidence>
<dbReference type="HOGENOM" id="CLU_042529_21_3_9"/>
<organism evidence="17 18">
    <name type="scientific">Schleiferilactobacillus shenzhenensis LY-73</name>
    <dbReference type="NCBI Taxonomy" id="1231336"/>
    <lineage>
        <taxon>Bacteria</taxon>
        <taxon>Bacillati</taxon>
        <taxon>Bacillota</taxon>
        <taxon>Bacilli</taxon>
        <taxon>Lactobacillales</taxon>
        <taxon>Lactobacillaceae</taxon>
        <taxon>Schleiferilactobacillus</taxon>
    </lineage>
</organism>
<dbReference type="GO" id="GO:0102039">
    <property type="term" value="F:NADH-dependent peroxiredoxin activity"/>
    <property type="evidence" value="ECO:0007669"/>
    <property type="project" value="UniProtKB-EC"/>
</dbReference>
<keyword evidence="18" id="KW-1185">Reference proteome</keyword>
<dbReference type="InterPro" id="IPR000866">
    <property type="entry name" value="AhpC/TSA"/>
</dbReference>
<dbReference type="InterPro" id="IPR036249">
    <property type="entry name" value="Thioredoxin-like_sf"/>
</dbReference>
<dbReference type="PIRSF" id="PIRSF000239">
    <property type="entry name" value="AHPC"/>
    <property type="match status" value="1"/>
</dbReference>
<keyword evidence="9" id="KW-0560">Oxidoreductase</keyword>
<proteinExistence type="inferred from homology"/>
<keyword evidence="7" id="KW-0575">Peroxidase</keyword>
<dbReference type="InterPro" id="IPR050217">
    <property type="entry name" value="Peroxiredoxin"/>
</dbReference>
<keyword evidence="8" id="KW-0049">Antioxidant</keyword>
<dbReference type="eggNOG" id="COG0450">
    <property type="taxonomic scope" value="Bacteria"/>
</dbReference>
<accession>U4TP75</accession>
<dbReference type="GO" id="GO:0008379">
    <property type="term" value="F:thioredoxin peroxidase activity"/>
    <property type="evidence" value="ECO:0007669"/>
    <property type="project" value="TreeGrafter"/>
</dbReference>
<evidence type="ECO:0000313" key="18">
    <source>
        <dbReference type="Proteomes" id="UP000030647"/>
    </source>
</evidence>
<feature type="domain" description="Thioredoxin" evidence="16">
    <location>
        <begin position="4"/>
        <end position="159"/>
    </location>
</feature>
<sequence>MIMSLIGQTLPDFTVKAYQNEGFHDVSRSDMLGKWAVLMFYPADYSFVCPTELGDMQKHYQDFVSHDAEVYSVSEDSEFVHMSWHQQSPTIKDIQFPMLADPAGTLAHALDVYDKASGQAFRGTFIIDPKGQIQSYTINNMGIGRNAAECLRTLEAAQFVAAHGDQVCPANWQPGDKTLKPGADLVGKI</sequence>
<dbReference type="CDD" id="cd03015">
    <property type="entry name" value="PRX_Typ2cys"/>
    <property type="match status" value="1"/>
</dbReference>
<evidence type="ECO:0000256" key="14">
    <source>
        <dbReference type="ARBA" id="ARBA00047572"/>
    </source>
</evidence>
<evidence type="ECO:0000256" key="8">
    <source>
        <dbReference type="ARBA" id="ARBA00022862"/>
    </source>
</evidence>
<evidence type="ECO:0000256" key="6">
    <source>
        <dbReference type="ARBA" id="ARBA00022490"/>
    </source>
</evidence>
<evidence type="ECO:0000256" key="11">
    <source>
        <dbReference type="ARBA" id="ARBA00023284"/>
    </source>
</evidence>
<evidence type="ECO:0000256" key="10">
    <source>
        <dbReference type="ARBA" id="ARBA00023157"/>
    </source>
</evidence>
<dbReference type="Pfam" id="PF10417">
    <property type="entry name" value="1-cysPrx_C"/>
    <property type="match status" value="1"/>
</dbReference>
<dbReference type="STRING" id="1231336.L248_1121"/>
<dbReference type="GO" id="GO:0033554">
    <property type="term" value="P:cellular response to stress"/>
    <property type="evidence" value="ECO:0007669"/>
    <property type="project" value="TreeGrafter"/>
</dbReference>
<comment type="subunit">
    <text evidence="3">Homodimer; disulfide-linked, upon oxidation. 5 homodimers assemble to form a ring-like decamer.</text>
</comment>
<comment type="subcellular location">
    <subcellularLocation>
        <location evidence="1">Cytoplasm</location>
    </subcellularLocation>
</comment>
<keyword evidence="11" id="KW-0676">Redox-active center</keyword>
<dbReference type="Gene3D" id="3.40.30.10">
    <property type="entry name" value="Glutaredoxin"/>
    <property type="match status" value="1"/>
</dbReference>
<dbReference type="Proteomes" id="UP000030647">
    <property type="component" value="Unassembled WGS sequence"/>
</dbReference>
<comment type="similarity">
    <text evidence="2">Belongs to the peroxiredoxin family. AhpC/Prx1 subfamily.</text>
</comment>
<evidence type="ECO:0000256" key="13">
    <source>
        <dbReference type="ARBA" id="ARBA00032824"/>
    </source>
</evidence>
<evidence type="ECO:0000256" key="7">
    <source>
        <dbReference type="ARBA" id="ARBA00022559"/>
    </source>
</evidence>
<evidence type="ECO:0000256" key="2">
    <source>
        <dbReference type="ARBA" id="ARBA00009796"/>
    </source>
</evidence>
<evidence type="ECO:0000256" key="5">
    <source>
        <dbReference type="ARBA" id="ARBA00017462"/>
    </source>
</evidence>
<reference evidence="18" key="1">
    <citation type="journal article" date="2013" name="Genome Announc.">
        <title>Whole-Genome Sequencing of Lactobacillus shenzhenensis Strain LY-73T.</title>
        <authorList>
            <person name="Lin Z."/>
            <person name="Liu Z."/>
            <person name="Yang R."/>
            <person name="Zou Y."/>
            <person name="Wan D."/>
            <person name="Chen J."/>
            <person name="Guo M."/>
            <person name="Zhao J."/>
            <person name="Fang C."/>
            <person name="Yang R."/>
            <person name="Liu F."/>
        </authorList>
    </citation>
    <scope>NUCLEOTIDE SEQUENCE [LARGE SCALE GENOMIC DNA]</scope>
    <source>
        <strain evidence="18">LY-73</strain>
    </source>
</reference>
<feature type="active site" description="Cysteine sulfenic acid (-SOH) intermediate; for peroxidase activity" evidence="15">
    <location>
        <position position="49"/>
    </location>
</feature>
<evidence type="ECO:0000259" key="16">
    <source>
        <dbReference type="PROSITE" id="PS51352"/>
    </source>
</evidence>
<dbReference type="Pfam" id="PF00578">
    <property type="entry name" value="AhpC-TSA"/>
    <property type="match status" value="1"/>
</dbReference>
<dbReference type="AlphaFoldDB" id="U4TP75"/>
<dbReference type="FunFam" id="3.40.30.10:FF:000002">
    <property type="entry name" value="Alkyl hydroperoxide reductase C"/>
    <property type="match status" value="1"/>
</dbReference>
<protein>
    <recommendedName>
        <fullName evidence="5">Alkyl hydroperoxide reductase C</fullName>
        <ecNumber evidence="4">1.11.1.26</ecNumber>
    </recommendedName>
    <alternativeName>
        <fullName evidence="12">Peroxiredoxin</fullName>
    </alternativeName>
    <alternativeName>
        <fullName evidence="13">Thioredoxin peroxidase</fullName>
    </alternativeName>
</protein>
<evidence type="ECO:0000256" key="4">
    <source>
        <dbReference type="ARBA" id="ARBA00013021"/>
    </source>
</evidence>
<keyword evidence="6" id="KW-0963">Cytoplasm</keyword>
<keyword evidence="10" id="KW-1015">Disulfide bond</keyword>
<dbReference type="SUPFAM" id="SSF52833">
    <property type="entry name" value="Thioredoxin-like"/>
    <property type="match status" value="1"/>
</dbReference>
<comment type="catalytic activity">
    <reaction evidence="14">
        <text>a hydroperoxide + NADH + H(+) = an alcohol + NAD(+) + H2O</text>
        <dbReference type="Rhea" id="RHEA:62628"/>
        <dbReference type="ChEBI" id="CHEBI:15377"/>
        <dbReference type="ChEBI" id="CHEBI:15378"/>
        <dbReference type="ChEBI" id="CHEBI:30879"/>
        <dbReference type="ChEBI" id="CHEBI:35924"/>
        <dbReference type="ChEBI" id="CHEBI:57540"/>
        <dbReference type="ChEBI" id="CHEBI:57945"/>
        <dbReference type="EC" id="1.11.1.26"/>
    </reaction>
</comment>